<dbReference type="GO" id="GO:0030126">
    <property type="term" value="C:COPI vesicle coat"/>
    <property type="evidence" value="ECO:0007669"/>
    <property type="project" value="TreeGrafter"/>
</dbReference>
<keyword evidence="6 14" id="KW-0813">Transport</keyword>
<comment type="subcellular location">
    <subcellularLocation>
        <location evidence="2">Cytoplasmic vesicle</location>
        <location evidence="2">COPI-coated vesicle membrane</location>
        <topology evidence="2">Peripheral membrane protein</topology>
        <orientation evidence="2">Cytoplasmic side</orientation>
    </subcellularLocation>
    <subcellularLocation>
        <location evidence="1">Golgi apparatus membrane</location>
        <topology evidence="1">Peripheral membrane protein</topology>
        <orientation evidence="1">Cytoplasmic side</orientation>
    </subcellularLocation>
</comment>
<keyword evidence="12 14" id="KW-0968">Cytoplasmic vesicle</keyword>
<dbReference type="InterPro" id="IPR011990">
    <property type="entry name" value="TPR-like_helical_dom_sf"/>
</dbReference>
<keyword evidence="10 14" id="KW-0333">Golgi apparatus</keyword>
<sequence>MARKDASSDDLFEIRNSFYIGNYQQCINGATSLRAKSLEKDLLVYRSYIAQKRYRIVLDEISSGDATSLQAVRKLAEYFAEPAKKEVIVKYFDDKLATPSNDLEDIWVIAAATVYYNEENYEAALKILHTADSLECKALQIQTLLKINRPDVAKKVYQQMQEKDDDATLTQLAHAWLSIEIGGEKLQDAYYIFQDFVDKFSSSVQLLNSQAVCNIGQQKYEDADGLLREALEKNSTNYDTLVNLITASQHLEKGENVNRNLSNLKDSHPDSPLITDYVKKENDFDRFCSQYAPSNPTPIVFS</sequence>
<keyword evidence="7 14" id="KW-0963">Cytoplasm</keyword>
<dbReference type="AlphaFoldDB" id="A0A336MJG1"/>
<evidence type="ECO:0000256" key="5">
    <source>
        <dbReference type="ARBA" id="ARBA00015828"/>
    </source>
</evidence>
<dbReference type="GO" id="GO:0015031">
    <property type="term" value="P:protein transport"/>
    <property type="evidence" value="ECO:0007669"/>
    <property type="project" value="UniProtKB-UniRule"/>
</dbReference>
<dbReference type="InterPro" id="IPR006822">
    <property type="entry name" value="Coatomer_esu"/>
</dbReference>
<dbReference type="Pfam" id="PF04733">
    <property type="entry name" value="Coatomer_E"/>
    <property type="match status" value="1"/>
</dbReference>
<evidence type="ECO:0000256" key="2">
    <source>
        <dbReference type="ARBA" id="ARBA00004347"/>
    </source>
</evidence>
<name>A0A336MJG1_CULSO</name>
<dbReference type="EMBL" id="UFQT01001116">
    <property type="protein sequence ID" value="SSX28973.1"/>
    <property type="molecule type" value="Genomic_DNA"/>
</dbReference>
<gene>
    <name evidence="16" type="primary">CSON000710</name>
</gene>
<evidence type="ECO:0000256" key="9">
    <source>
        <dbReference type="ARBA" id="ARBA00022927"/>
    </source>
</evidence>
<dbReference type="PIRSF" id="PIRSF016478">
    <property type="entry name" value="Coatomer_esu"/>
    <property type="match status" value="1"/>
</dbReference>
<accession>A0A336MJG1</accession>
<evidence type="ECO:0000256" key="6">
    <source>
        <dbReference type="ARBA" id="ARBA00022448"/>
    </source>
</evidence>
<dbReference type="FunFam" id="1.25.40.10:FF:000140">
    <property type="entry name" value="Coatomer subunit epsilon"/>
    <property type="match status" value="1"/>
</dbReference>
<keyword evidence="11 14" id="KW-0472">Membrane</keyword>
<dbReference type="PANTHER" id="PTHR10805:SF0">
    <property type="entry name" value="COATOMER SUBUNIT EPSILON"/>
    <property type="match status" value="1"/>
</dbReference>
<organism evidence="16">
    <name type="scientific">Culicoides sonorensis</name>
    <name type="common">Biting midge</name>
    <dbReference type="NCBI Taxonomy" id="179676"/>
    <lineage>
        <taxon>Eukaryota</taxon>
        <taxon>Metazoa</taxon>
        <taxon>Ecdysozoa</taxon>
        <taxon>Arthropoda</taxon>
        <taxon>Hexapoda</taxon>
        <taxon>Insecta</taxon>
        <taxon>Pterygota</taxon>
        <taxon>Neoptera</taxon>
        <taxon>Endopterygota</taxon>
        <taxon>Diptera</taxon>
        <taxon>Nematocera</taxon>
        <taxon>Chironomoidea</taxon>
        <taxon>Ceratopogonidae</taxon>
        <taxon>Ceratopogoninae</taxon>
        <taxon>Culicoides</taxon>
        <taxon>Monoculicoides</taxon>
    </lineage>
</organism>
<evidence type="ECO:0000313" key="15">
    <source>
        <dbReference type="EMBL" id="SSX09062.1"/>
    </source>
</evidence>
<evidence type="ECO:0000256" key="11">
    <source>
        <dbReference type="ARBA" id="ARBA00023136"/>
    </source>
</evidence>
<dbReference type="VEuPathDB" id="VectorBase:CSON000710"/>
<evidence type="ECO:0000256" key="8">
    <source>
        <dbReference type="ARBA" id="ARBA00022892"/>
    </source>
</evidence>
<dbReference type="GO" id="GO:0006891">
    <property type="term" value="P:intra-Golgi vesicle-mediated transport"/>
    <property type="evidence" value="ECO:0007669"/>
    <property type="project" value="TreeGrafter"/>
</dbReference>
<dbReference type="GO" id="GO:0006890">
    <property type="term" value="P:retrograde vesicle-mediated transport, Golgi to endoplasmic reticulum"/>
    <property type="evidence" value="ECO:0007669"/>
    <property type="project" value="UniProtKB-UniRule"/>
</dbReference>
<dbReference type="Gene3D" id="1.25.40.10">
    <property type="entry name" value="Tetratricopeptide repeat domain"/>
    <property type="match status" value="1"/>
</dbReference>
<comment type="function">
    <text evidence="13 14">The coatomer is a cytosolic protein complex that binds to dilysine motifs and reversibly associates with Golgi non-clathrin-coated vesicles, which further mediate biosynthetic protein transport from the ER, via the Golgi up to the trans Golgi network. The coatomer complex is required for budding from Golgi membranes, and is essential for the retrograde Golgi-to-ER transport of dilysine-tagged proteins.</text>
</comment>
<dbReference type="SUPFAM" id="SSF48452">
    <property type="entry name" value="TPR-like"/>
    <property type="match status" value="1"/>
</dbReference>
<evidence type="ECO:0000313" key="16">
    <source>
        <dbReference type="EMBL" id="SSX28973.1"/>
    </source>
</evidence>
<evidence type="ECO:0000256" key="3">
    <source>
        <dbReference type="ARBA" id="ARBA00008827"/>
    </source>
</evidence>
<evidence type="ECO:0000256" key="10">
    <source>
        <dbReference type="ARBA" id="ARBA00023034"/>
    </source>
</evidence>
<dbReference type="OMA" id="MIVLSQH"/>
<comment type="subunit">
    <text evidence="4">Oligomeric complex that consists of at least the alpha, beta, beta', gamma, delta, epsilon and zeta subunits.</text>
</comment>
<evidence type="ECO:0000256" key="4">
    <source>
        <dbReference type="ARBA" id="ARBA00011775"/>
    </source>
</evidence>
<comment type="similarity">
    <text evidence="3 14">Belongs to the COPE family.</text>
</comment>
<dbReference type="GO" id="GO:0005198">
    <property type="term" value="F:structural molecule activity"/>
    <property type="evidence" value="ECO:0007669"/>
    <property type="project" value="UniProtKB-UniRule"/>
</dbReference>
<evidence type="ECO:0000256" key="14">
    <source>
        <dbReference type="PIRNR" id="PIRNR016478"/>
    </source>
</evidence>
<protein>
    <recommendedName>
        <fullName evidence="5 14">Coatomer subunit epsilon</fullName>
    </recommendedName>
</protein>
<dbReference type="PANTHER" id="PTHR10805">
    <property type="entry name" value="COATOMER SUBUNIT EPSILON"/>
    <property type="match status" value="1"/>
</dbReference>
<evidence type="ECO:0000256" key="13">
    <source>
        <dbReference type="ARBA" id="ARBA00025582"/>
    </source>
</evidence>
<evidence type="ECO:0000256" key="12">
    <source>
        <dbReference type="ARBA" id="ARBA00023329"/>
    </source>
</evidence>
<reference evidence="15" key="1">
    <citation type="submission" date="2018-04" db="EMBL/GenBank/DDBJ databases">
        <authorList>
            <person name="Go L.Y."/>
            <person name="Mitchell J.A."/>
        </authorList>
    </citation>
    <scope>NUCLEOTIDE SEQUENCE</scope>
    <source>
        <tissue evidence="15">Whole organism</tissue>
    </source>
</reference>
<evidence type="ECO:0000256" key="1">
    <source>
        <dbReference type="ARBA" id="ARBA00004255"/>
    </source>
</evidence>
<reference evidence="16" key="2">
    <citation type="submission" date="2018-07" db="EMBL/GenBank/DDBJ databases">
        <authorList>
            <person name="Quirk P.G."/>
            <person name="Krulwich T.A."/>
        </authorList>
    </citation>
    <scope>NUCLEOTIDE SEQUENCE</scope>
</reference>
<keyword evidence="8 14" id="KW-0931">ER-Golgi transport</keyword>
<keyword evidence="9 14" id="KW-0653">Protein transport</keyword>
<evidence type="ECO:0000256" key="7">
    <source>
        <dbReference type="ARBA" id="ARBA00022490"/>
    </source>
</evidence>
<dbReference type="GO" id="GO:0006888">
    <property type="term" value="P:endoplasmic reticulum to Golgi vesicle-mediated transport"/>
    <property type="evidence" value="ECO:0007669"/>
    <property type="project" value="TreeGrafter"/>
</dbReference>
<dbReference type="EMBL" id="UFQS01001116">
    <property type="protein sequence ID" value="SSX09062.1"/>
    <property type="molecule type" value="Genomic_DNA"/>
</dbReference>
<dbReference type="GO" id="GO:0000139">
    <property type="term" value="C:Golgi membrane"/>
    <property type="evidence" value="ECO:0007669"/>
    <property type="project" value="UniProtKB-SubCell"/>
</dbReference>
<proteinExistence type="inferred from homology"/>